<keyword evidence="1" id="KW-1133">Transmembrane helix</keyword>
<evidence type="ECO:0000256" key="1">
    <source>
        <dbReference type="SAM" id="Phobius"/>
    </source>
</evidence>
<dbReference type="Proteomes" id="UP000310158">
    <property type="component" value="Unassembled WGS sequence"/>
</dbReference>
<keyword evidence="3" id="KW-1185">Reference proteome</keyword>
<feature type="transmembrane region" description="Helical" evidence="1">
    <location>
        <begin position="12"/>
        <end position="30"/>
    </location>
</feature>
<reference evidence="2 3" key="1">
    <citation type="submission" date="2019-02" db="EMBL/GenBank/DDBJ databases">
        <title>Genome sequencing of the rare red list fungi Bondarzewia mesenterica.</title>
        <authorList>
            <person name="Buettner E."/>
            <person name="Kellner H."/>
        </authorList>
    </citation>
    <scope>NUCLEOTIDE SEQUENCE [LARGE SCALE GENOMIC DNA]</scope>
    <source>
        <strain evidence="2 3">DSM 108281</strain>
    </source>
</reference>
<dbReference type="EMBL" id="SGPL01000059">
    <property type="protein sequence ID" value="THH18952.1"/>
    <property type="molecule type" value="Genomic_DNA"/>
</dbReference>
<evidence type="ECO:0000313" key="3">
    <source>
        <dbReference type="Proteomes" id="UP000310158"/>
    </source>
</evidence>
<keyword evidence="1" id="KW-0812">Transmembrane</keyword>
<organism evidence="2 3">
    <name type="scientific">Bondarzewia mesenterica</name>
    <dbReference type="NCBI Taxonomy" id="1095465"/>
    <lineage>
        <taxon>Eukaryota</taxon>
        <taxon>Fungi</taxon>
        <taxon>Dikarya</taxon>
        <taxon>Basidiomycota</taxon>
        <taxon>Agaricomycotina</taxon>
        <taxon>Agaricomycetes</taxon>
        <taxon>Russulales</taxon>
        <taxon>Bondarzewiaceae</taxon>
        <taxon>Bondarzewia</taxon>
    </lineage>
</organism>
<accession>A0A4S4M1U0</accession>
<sequence>MQPSLDPAEYAQLGIDILTAAIAAVIIAFLTSKPSLFSIVPGVRVESGLVRQSVRPHLVFFFGFSVDSNLISSTPVHSMYRRGSCGRSQLCSTPRSSKYVSRPHAGYPGRPALLYTGTRPQLFLSTLPPNSKLVADVSSPPPKFDPCSFERAWAIPIAAIAD</sequence>
<proteinExistence type="predicted"/>
<name>A0A4S4M1U0_9AGAM</name>
<keyword evidence="1" id="KW-0472">Membrane</keyword>
<evidence type="ECO:0000313" key="2">
    <source>
        <dbReference type="EMBL" id="THH18952.1"/>
    </source>
</evidence>
<comment type="caution">
    <text evidence="2">The sequence shown here is derived from an EMBL/GenBank/DDBJ whole genome shotgun (WGS) entry which is preliminary data.</text>
</comment>
<gene>
    <name evidence="2" type="ORF">EW146_g2100</name>
</gene>
<protein>
    <submittedName>
        <fullName evidence="2">Uncharacterized protein</fullName>
    </submittedName>
</protein>
<dbReference type="AlphaFoldDB" id="A0A4S4M1U0"/>